<dbReference type="OMA" id="FECPAAR"/>
<feature type="domain" description="Carboxylesterase type B" evidence="4">
    <location>
        <begin position="20"/>
        <end position="339"/>
    </location>
</feature>
<organism evidence="5 6">
    <name type="scientific">Pyronema omphalodes (strain CBS 100304)</name>
    <name type="common">Pyronema confluens</name>
    <dbReference type="NCBI Taxonomy" id="1076935"/>
    <lineage>
        <taxon>Eukaryota</taxon>
        <taxon>Fungi</taxon>
        <taxon>Dikarya</taxon>
        <taxon>Ascomycota</taxon>
        <taxon>Pezizomycotina</taxon>
        <taxon>Pezizomycetes</taxon>
        <taxon>Pezizales</taxon>
        <taxon>Pyronemataceae</taxon>
        <taxon>Pyronema</taxon>
    </lineage>
</organism>
<evidence type="ECO:0000313" key="5">
    <source>
        <dbReference type="EMBL" id="CCX16243.1"/>
    </source>
</evidence>
<proteinExistence type="inferred from homology"/>
<keyword evidence="3" id="KW-0732">Signal</keyword>
<dbReference type="Gene3D" id="3.40.50.1820">
    <property type="entry name" value="alpha/beta hydrolase"/>
    <property type="match status" value="2"/>
</dbReference>
<dbReference type="STRING" id="1076935.U4LHV4"/>
<dbReference type="SUPFAM" id="SSF53474">
    <property type="entry name" value="alpha/beta-Hydrolases"/>
    <property type="match status" value="1"/>
</dbReference>
<dbReference type="InterPro" id="IPR050654">
    <property type="entry name" value="AChE-related_enzymes"/>
</dbReference>
<feature type="chain" id="PRO_5005147636" description="Carboxylic ester hydrolase" evidence="3">
    <location>
        <begin position="18"/>
        <end position="472"/>
    </location>
</feature>
<gene>
    <name evidence="5" type="ORF">PCON_02839</name>
</gene>
<evidence type="ECO:0000259" key="4">
    <source>
        <dbReference type="Pfam" id="PF00135"/>
    </source>
</evidence>
<evidence type="ECO:0000313" key="6">
    <source>
        <dbReference type="Proteomes" id="UP000018144"/>
    </source>
</evidence>
<dbReference type="PROSITE" id="PS00122">
    <property type="entry name" value="CARBOXYLESTERASE_B_1"/>
    <property type="match status" value="1"/>
</dbReference>
<accession>U4LHV4</accession>
<dbReference type="PANTHER" id="PTHR43918:SF4">
    <property type="entry name" value="CARBOXYLIC ESTER HYDROLASE"/>
    <property type="match status" value="1"/>
</dbReference>
<evidence type="ECO:0000256" key="2">
    <source>
        <dbReference type="ARBA" id="ARBA00022801"/>
    </source>
</evidence>
<keyword evidence="2 3" id="KW-0378">Hydrolase</keyword>
<dbReference type="InterPro" id="IPR002018">
    <property type="entry name" value="CarbesteraseB"/>
</dbReference>
<reference evidence="5 6" key="1">
    <citation type="journal article" date="2013" name="PLoS Genet.">
        <title>The genome and development-dependent transcriptomes of Pyronema confluens: a window into fungal evolution.</title>
        <authorList>
            <person name="Traeger S."/>
            <person name="Altegoer F."/>
            <person name="Freitag M."/>
            <person name="Gabaldon T."/>
            <person name="Kempken F."/>
            <person name="Kumar A."/>
            <person name="Marcet-Houben M."/>
            <person name="Poggeler S."/>
            <person name="Stajich J.E."/>
            <person name="Nowrousian M."/>
        </authorList>
    </citation>
    <scope>NUCLEOTIDE SEQUENCE [LARGE SCALE GENOMIC DNA]</scope>
    <source>
        <strain evidence="6">CBS 100304</strain>
        <tissue evidence="5">Vegetative mycelium</tissue>
    </source>
</reference>
<sequence length="472" mass="51528">MLLLHILPLAIVIVAQSADDLLVSTQSGPVKGHYVPGKPTVREFLGIPYGAPPVGDLRWAPAIQPPRWNTPLEAKAFSPACYNVVPTGYDLGASPTIVNTPKPFAEDEDCLSLNVWAPTAARLKYGGAAVMLWMHGGAFARGGAFISVYNGANIVRDQEDIILVTFNYRLGIFGFPGASVFGNKANPALHDVRSAIEWVRDNIASFGGDPKKITLFGFSAGGTATEIYLYSHEKDPIIHAAIIESSTITIRQQNKTVATGEWNKLAAGANCTHTSDYEQLACLRAIPASRIREVANVNKLSFIPVPDGGPFKTDNEVRLRSGRFSHIPLLVGNNNEEIQTPGIGVADTQGIFTCTSARSARFHAHYGKTWQYRYFGNFPVGNWTNPGAYHGSEVEQVFGTYLEKSATYFQRKSSRYMQAVWTAFAKDPINGLSRLGLPTYNAQRKTLIRLAYENVPGATLVRPGEYEDGCDL</sequence>
<evidence type="ECO:0000256" key="1">
    <source>
        <dbReference type="ARBA" id="ARBA00005964"/>
    </source>
</evidence>
<dbReference type="GO" id="GO:0052689">
    <property type="term" value="F:carboxylic ester hydrolase activity"/>
    <property type="evidence" value="ECO:0007669"/>
    <property type="project" value="TreeGrafter"/>
</dbReference>
<dbReference type="PANTHER" id="PTHR43918">
    <property type="entry name" value="ACETYLCHOLINESTERASE"/>
    <property type="match status" value="1"/>
</dbReference>
<dbReference type="OrthoDB" id="408631at2759"/>
<evidence type="ECO:0000256" key="3">
    <source>
        <dbReference type="RuleBase" id="RU361235"/>
    </source>
</evidence>
<dbReference type="EMBL" id="HF936373">
    <property type="protein sequence ID" value="CCX16243.1"/>
    <property type="molecule type" value="Genomic_DNA"/>
</dbReference>
<dbReference type="Proteomes" id="UP000018144">
    <property type="component" value="Unassembled WGS sequence"/>
</dbReference>
<feature type="signal peptide" evidence="3">
    <location>
        <begin position="1"/>
        <end position="17"/>
    </location>
</feature>
<dbReference type="EC" id="3.1.1.-" evidence="3"/>
<dbReference type="Pfam" id="PF00135">
    <property type="entry name" value="COesterase"/>
    <property type="match status" value="1"/>
</dbReference>
<dbReference type="InterPro" id="IPR019826">
    <property type="entry name" value="Carboxylesterase_B_AS"/>
</dbReference>
<protein>
    <recommendedName>
        <fullName evidence="3">Carboxylic ester hydrolase</fullName>
        <ecNumber evidence="3">3.1.1.-</ecNumber>
    </recommendedName>
</protein>
<comment type="similarity">
    <text evidence="1 3">Belongs to the type-B carboxylesterase/lipase family.</text>
</comment>
<dbReference type="eggNOG" id="KOG4389">
    <property type="taxonomic scope" value="Eukaryota"/>
</dbReference>
<dbReference type="AlphaFoldDB" id="U4LHV4"/>
<name>U4LHV4_PYROM</name>
<dbReference type="ESTHER" id="pyrom-u4lhv4">
    <property type="family name" value="Fungal_carboxylesterase_lipase"/>
</dbReference>
<keyword evidence="6" id="KW-1185">Reference proteome</keyword>
<dbReference type="InterPro" id="IPR029058">
    <property type="entry name" value="AB_hydrolase_fold"/>
</dbReference>